<protein>
    <recommendedName>
        <fullName evidence="6">Major facilitator superfamily (MFS) profile domain-containing protein</fullName>
    </recommendedName>
</protein>
<dbReference type="Proteomes" id="UP001583186">
    <property type="component" value="Unassembled WGS sequence"/>
</dbReference>
<comment type="subcellular location">
    <subcellularLocation>
        <location evidence="1">Membrane</location>
        <topology evidence="1">Multi-pass membrane protein</topology>
    </subcellularLocation>
</comment>
<sequence length="555" mass="60650">MSVSNEDKPSRGHHLGTLRLRHELTHDVLLIPTPSSDPRDPLNWPQWYKFYVAGLSAWAIFLSTFCSAGPAVTLTNMTITFFGPPVDASFFNHIAKAAYFFTVAALLMGVSNIVWVPLMVKFGRRPVYVFAYTFYCGTNIWCAEAQTYSSMLAACAFLGCAAGAGEVLGPLTIADLFFVHERGTMMVIYTCTLAAGTSLGSLVSGVITINHSWRYIYWVTTALTGATALLMFFTLPETTYKRAPLPASALHEGNVVHSAAEAAIEAVLDDKEAHIDKVENTITPIATTSTARFVAPHPTIWEIVTTPPWVSYTSESMLILALRPLVLILLPSALWASLVMAVSIGFLVAMSSNVATAFTTTYGFSTWQIGVSMISGTIGAAIAIFFGGRLSDMVADRFTRRNGGLREPEMRLPAMAISLISGPLSLILYGVGVGHNLHWICPVIAFGLINFTIVQAANIAIVYMIDCYRPIAGEVTTTQYTFKSLFGFLLSFYTNTWISKSGYTAAFGEMAAISGAVFLSTAIFFFYGKALRVNSWNWPVMKIFLHWKGDREVGE</sequence>
<keyword evidence="2 5" id="KW-0812">Transmembrane</keyword>
<keyword evidence="4 5" id="KW-0472">Membrane</keyword>
<feature type="transmembrane region" description="Helical" evidence="5">
    <location>
        <begin position="151"/>
        <end position="174"/>
    </location>
</feature>
<feature type="transmembrane region" description="Helical" evidence="5">
    <location>
        <begin position="369"/>
        <end position="391"/>
    </location>
</feature>
<dbReference type="PANTHER" id="PTHR23502:SF34">
    <property type="entry name" value="PROTEIN HOL1"/>
    <property type="match status" value="1"/>
</dbReference>
<dbReference type="Pfam" id="PF07690">
    <property type="entry name" value="MFS_1"/>
    <property type="match status" value="1"/>
</dbReference>
<feature type="transmembrane region" description="Helical" evidence="5">
    <location>
        <begin position="215"/>
        <end position="235"/>
    </location>
</feature>
<dbReference type="SUPFAM" id="SSF103473">
    <property type="entry name" value="MFS general substrate transporter"/>
    <property type="match status" value="1"/>
</dbReference>
<feature type="transmembrane region" description="Helical" evidence="5">
    <location>
        <begin position="325"/>
        <end position="349"/>
    </location>
</feature>
<feature type="transmembrane region" description="Helical" evidence="5">
    <location>
        <begin position="510"/>
        <end position="528"/>
    </location>
</feature>
<organism evidence="7 8">
    <name type="scientific">Sporothrix stenoceras</name>
    <dbReference type="NCBI Taxonomy" id="5173"/>
    <lineage>
        <taxon>Eukaryota</taxon>
        <taxon>Fungi</taxon>
        <taxon>Dikarya</taxon>
        <taxon>Ascomycota</taxon>
        <taxon>Pezizomycotina</taxon>
        <taxon>Sordariomycetes</taxon>
        <taxon>Sordariomycetidae</taxon>
        <taxon>Ophiostomatales</taxon>
        <taxon>Ophiostomataceae</taxon>
        <taxon>Sporothrix</taxon>
    </lineage>
</organism>
<evidence type="ECO:0000313" key="8">
    <source>
        <dbReference type="Proteomes" id="UP001583186"/>
    </source>
</evidence>
<dbReference type="PROSITE" id="PS50850">
    <property type="entry name" value="MFS"/>
    <property type="match status" value="1"/>
</dbReference>
<feature type="domain" description="Major facilitator superfamily (MFS) profile" evidence="6">
    <location>
        <begin position="56"/>
        <end position="532"/>
    </location>
</feature>
<dbReference type="Gene3D" id="1.20.1250.20">
    <property type="entry name" value="MFS general substrate transporter like domains"/>
    <property type="match status" value="1"/>
</dbReference>
<evidence type="ECO:0000256" key="2">
    <source>
        <dbReference type="ARBA" id="ARBA00022692"/>
    </source>
</evidence>
<accession>A0ABR3YID2</accession>
<feature type="transmembrane region" description="Helical" evidence="5">
    <location>
        <begin position="480"/>
        <end position="498"/>
    </location>
</feature>
<name>A0ABR3YID2_9PEZI</name>
<feature type="transmembrane region" description="Helical" evidence="5">
    <location>
        <begin position="412"/>
        <end position="431"/>
    </location>
</feature>
<evidence type="ECO:0000313" key="7">
    <source>
        <dbReference type="EMBL" id="KAL1887179.1"/>
    </source>
</evidence>
<keyword evidence="3 5" id="KW-1133">Transmembrane helix</keyword>
<evidence type="ECO:0000256" key="5">
    <source>
        <dbReference type="SAM" id="Phobius"/>
    </source>
</evidence>
<dbReference type="InterPro" id="IPR011701">
    <property type="entry name" value="MFS"/>
</dbReference>
<feature type="transmembrane region" description="Helical" evidence="5">
    <location>
        <begin position="97"/>
        <end position="118"/>
    </location>
</feature>
<dbReference type="InterPro" id="IPR020846">
    <property type="entry name" value="MFS_dom"/>
</dbReference>
<gene>
    <name evidence="7" type="ORF">Sste5346_010374</name>
</gene>
<dbReference type="PANTHER" id="PTHR23502">
    <property type="entry name" value="MAJOR FACILITATOR SUPERFAMILY"/>
    <property type="match status" value="1"/>
</dbReference>
<keyword evidence="8" id="KW-1185">Reference proteome</keyword>
<dbReference type="InterPro" id="IPR036259">
    <property type="entry name" value="MFS_trans_sf"/>
</dbReference>
<evidence type="ECO:0000256" key="4">
    <source>
        <dbReference type="ARBA" id="ARBA00023136"/>
    </source>
</evidence>
<evidence type="ECO:0000256" key="1">
    <source>
        <dbReference type="ARBA" id="ARBA00004141"/>
    </source>
</evidence>
<feature type="transmembrane region" description="Helical" evidence="5">
    <location>
        <begin position="186"/>
        <end position="209"/>
    </location>
</feature>
<evidence type="ECO:0000259" key="6">
    <source>
        <dbReference type="PROSITE" id="PS50850"/>
    </source>
</evidence>
<feature type="transmembrane region" description="Helical" evidence="5">
    <location>
        <begin position="50"/>
        <end position="76"/>
    </location>
</feature>
<proteinExistence type="predicted"/>
<dbReference type="EMBL" id="JAWCUI010000138">
    <property type="protein sequence ID" value="KAL1887179.1"/>
    <property type="molecule type" value="Genomic_DNA"/>
</dbReference>
<feature type="transmembrane region" description="Helical" evidence="5">
    <location>
        <begin position="437"/>
        <end position="468"/>
    </location>
</feature>
<comment type="caution">
    <text evidence="7">The sequence shown here is derived from an EMBL/GenBank/DDBJ whole genome shotgun (WGS) entry which is preliminary data.</text>
</comment>
<reference evidence="7 8" key="1">
    <citation type="journal article" date="2024" name="IMA Fungus">
        <title>IMA Genome - F19 : A genome assembly and annotation guide to empower mycologists, including annotated draft genome sequences of Ceratocystis pirilliformis, Diaporthe australafricana, Fusarium ophioides, Paecilomyces lecythidis, and Sporothrix stenoceras.</title>
        <authorList>
            <person name="Aylward J."/>
            <person name="Wilson A.M."/>
            <person name="Visagie C.M."/>
            <person name="Spraker J."/>
            <person name="Barnes I."/>
            <person name="Buitendag C."/>
            <person name="Ceriani C."/>
            <person name="Del Mar Angel L."/>
            <person name="du Plessis D."/>
            <person name="Fuchs T."/>
            <person name="Gasser K."/>
            <person name="Kramer D."/>
            <person name="Li W."/>
            <person name="Munsamy K."/>
            <person name="Piso A."/>
            <person name="Price J.L."/>
            <person name="Sonnekus B."/>
            <person name="Thomas C."/>
            <person name="van der Nest A."/>
            <person name="van Dijk A."/>
            <person name="van Heerden A."/>
            <person name="van Vuuren N."/>
            <person name="Yilmaz N."/>
            <person name="Duong T.A."/>
            <person name="van der Merwe N.A."/>
            <person name="Wingfield M.J."/>
            <person name="Wingfield B.D."/>
        </authorList>
    </citation>
    <scope>NUCLEOTIDE SEQUENCE [LARGE SCALE GENOMIC DNA]</scope>
    <source>
        <strain evidence="7 8">CMW 5346</strain>
    </source>
</reference>
<evidence type="ECO:0000256" key="3">
    <source>
        <dbReference type="ARBA" id="ARBA00022989"/>
    </source>
</evidence>